<organism evidence="2 3">
    <name type="scientific">Acinetobacter proteolyticus</name>
    <dbReference type="NCBI Taxonomy" id="1776741"/>
    <lineage>
        <taxon>Bacteria</taxon>
        <taxon>Pseudomonadati</taxon>
        <taxon>Pseudomonadota</taxon>
        <taxon>Gammaproteobacteria</taxon>
        <taxon>Moraxellales</taxon>
        <taxon>Moraxellaceae</taxon>
        <taxon>Acinetobacter</taxon>
    </lineage>
</organism>
<dbReference type="Proteomes" id="UP000430404">
    <property type="component" value="Unassembled WGS sequence"/>
</dbReference>
<evidence type="ECO:0000313" key="2">
    <source>
        <dbReference type="EMBL" id="VXA58246.1"/>
    </source>
</evidence>
<feature type="transmembrane region" description="Helical" evidence="1">
    <location>
        <begin position="50"/>
        <end position="70"/>
    </location>
</feature>
<gene>
    <name evidence="2" type="ORF">ACI8B_60088</name>
</gene>
<reference evidence="2 3" key="1">
    <citation type="submission" date="2019-10" db="EMBL/GenBank/DDBJ databases">
        <authorList>
            <person name="Karimi E."/>
        </authorList>
    </citation>
    <scope>NUCLEOTIDE SEQUENCE [LARGE SCALE GENOMIC DNA]</scope>
    <source>
        <strain evidence="2">Acinetobacter sp. 8BE</strain>
    </source>
</reference>
<sequence length="188" mass="20772">MVSQISDQHKAMIAGLIQKQEAKRVALEQQSADAVKPKSINWLKHPAIEFSTYLLIGVIVLIGTLACALASAHTTRANLEPDPIVIFSPVYTVSDLDLGPYNDCRNGCSAIIWTDNDQFSIDVDFDYTSIKDGNGFTSWREIQVKNLNPKDIHNHDGFVINGYIANQELENIKEVLADAIDEKLAGKS</sequence>
<keyword evidence="1" id="KW-0472">Membrane</keyword>
<keyword evidence="1" id="KW-0812">Transmembrane</keyword>
<evidence type="ECO:0000313" key="3">
    <source>
        <dbReference type="Proteomes" id="UP000430404"/>
    </source>
</evidence>
<proteinExistence type="predicted"/>
<keyword evidence="1" id="KW-1133">Transmembrane helix</keyword>
<accession>A0A653KDS4</accession>
<dbReference type="RefSeq" id="WP_159724386.1">
    <property type="nucleotide sequence ID" value="NZ_LR732744.1"/>
</dbReference>
<name>A0A653KDS4_9GAMM</name>
<dbReference type="AlphaFoldDB" id="A0A653KDS4"/>
<dbReference type="EMBL" id="CABWKZ010000056">
    <property type="protein sequence ID" value="VXA58246.1"/>
    <property type="molecule type" value="Genomic_DNA"/>
</dbReference>
<protein>
    <submittedName>
        <fullName evidence="2">Uncharacterized protein</fullName>
    </submittedName>
</protein>
<evidence type="ECO:0000256" key="1">
    <source>
        <dbReference type="SAM" id="Phobius"/>
    </source>
</evidence>